<organism evidence="3 4">
    <name type="scientific">Shewanella bicestrii</name>
    <dbReference type="NCBI Taxonomy" id="2018305"/>
    <lineage>
        <taxon>Bacteria</taxon>
        <taxon>Pseudomonadati</taxon>
        <taxon>Pseudomonadota</taxon>
        <taxon>Gammaproteobacteria</taxon>
        <taxon>Alteromonadales</taxon>
        <taxon>Shewanellaceae</taxon>
        <taxon>Shewanella</taxon>
    </lineage>
</organism>
<accession>A0A220UM07</accession>
<sequence>MNKLTATLIGGVVLSLVAPIAAFAKHDNDKKDKDLPPGLQKKVDKGQPLPPGWQKKLRRGDILDYDIYDRGRVVVPIDRDGRISIEVEGSIIKLDEKSRKILDIINVVTY</sequence>
<keyword evidence="2" id="KW-0732">Signal</keyword>
<dbReference type="RefSeq" id="WP_011623049.1">
    <property type="nucleotide sequence ID" value="NZ_CP022358.1"/>
</dbReference>
<feature type="region of interest" description="Disordered" evidence="1">
    <location>
        <begin position="28"/>
        <end position="50"/>
    </location>
</feature>
<keyword evidence="4" id="KW-1185">Reference proteome</keyword>
<dbReference type="Gene3D" id="3.10.450.160">
    <property type="entry name" value="inner membrane protein cigr"/>
    <property type="match status" value="1"/>
</dbReference>
<proteinExistence type="predicted"/>
<evidence type="ECO:0000313" key="3">
    <source>
        <dbReference type="EMBL" id="ASK68922.1"/>
    </source>
</evidence>
<gene>
    <name evidence="3" type="ORF">CF168_08520</name>
</gene>
<evidence type="ECO:0000256" key="2">
    <source>
        <dbReference type="SAM" id="SignalP"/>
    </source>
</evidence>
<name>A0A220UM07_9GAMM</name>
<evidence type="ECO:0000313" key="4">
    <source>
        <dbReference type="Proteomes" id="UP000198367"/>
    </source>
</evidence>
<feature type="signal peptide" evidence="2">
    <location>
        <begin position="1"/>
        <end position="24"/>
    </location>
</feature>
<protein>
    <submittedName>
        <fullName evidence="3">Uncharacterized protein</fullName>
    </submittedName>
</protein>
<dbReference type="EMBL" id="CP022358">
    <property type="protein sequence ID" value="ASK68922.1"/>
    <property type="molecule type" value="Genomic_DNA"/>
</dbReference>
<dbReference type="KEGG" id="sbj:CF168_08520"/>
<feature type="chain" id="PRO_5011477065" evidence="2">
    <location>
        <begin position="25"/>
        <end position="110"/>
    </location>
</feature>
<evidence type="ECO:0000256" key="1">
    <source>
        <dbReference type="SAM" id="MobiDB-lite"/>
    </source>
</evidence>
<reference evidence="3 4" key="1">
    <citation type="submission" date="2017-07" db="EMBL/GenBank/DDBJ databases">
        <title>Phenotypical and genomic characterization of a clinical isolate of Shewanella bicestrii sp. nov. producing an extended-spectrum beta-lactamase and a new oxacillinase variant.</title>
        <authorList>
            <person name="Jousset A.B."/>
            <person name="Bonnin R.A."/>
            <person name="Girlich D."/>
            <person name="Dabos L."/>
            <person name="Potron A."/>
            <person name="Dortet L."/>
            <person name="Glaser P."/>
            <person name="Naas T."/>
        </authorList>
    </citation>
    <scope>NUCLEOTIDE SEQUENCE [LARGE SCALE GENOMIC DNA]</scope>
    <source>
        <strain evidence="3 4">JAB-1</strain>
    </source>
</reference>
<dbReference type="AlphaFoldDB" id="A0A220UM07"/>
<dbReference type="Proteomes" id="UP000198367">
    <property type="component" value="Chromosome"/>
</dbReference>
<feature type="compositionally biased region" description="Basic and acidic residues" evidence="1">
    <location>
        <begin position="28"/>
        <end position="45"/>
    </location>
</feature>